<keyword evidence="3" id="KW-1185">Reference proteome</keyword>
<reference evidence="4" key="1">
    <citation type="submission" date="2025-08" db="UniProtKB">
        <authorList>
            <consortium name="RefSeq"/>
        </authorList>
    </citation>
    <scope>IDENTIFICATION</scope>
    <source>
        <tissue evidence="4">Seedling</tissue>
    </source>
</reference>
<dbReference type="SMART" id="SM01037">
    <property type="entry name" value="Bet_v_1"/>
    <property type="match status" value="1"/>
</dbReference>
<dbReference type="Proteomes" id="UP001652623">
    <property type="component" value="Chromosome 4"/>
</dbReference>
<evidence type="ECO:0000313" key="4">
    <source>
        <dbReference type="RefSeq" id="XP_048328035.1"/>
    </source>
</evidence>
<sequence>MAQIAKIEVQAEIKSSTEKLYGFFKNQMGRLVQMFPQNFKSCEILGGGNALTSGTIMSWKYDLGSGPMSVKLKVEDADEENKSISFVVLDGDLLKLYNTFKPKIHIFKDSNGNAQIKWSIEFDKANQNAPSPSSYLDLAIKVSKGLDAYLYNN</sequence>
<accession>A0ABM3IGS8</accession>
<protein>
    <submittedName>
        <fullName evidence="4">MLP-like protein 34 isoform X1</fullName>
    </submittedName>
</protein>
<dbReference type="Pfam" id="PF00407">
    <property type="entry name" value="Bet_v_1"/>
    <property type="match status" value="1"/>
</dbReference>
<organism evidence="3 4">
    <name type="scientific">Ziziphus jujuba</name>
    <name type="common">Chinese jujube</name>
    <name type="synonym">Ziziphus sativa</name>
    <dbReference type="NCBI Taxonomy" id="326968"/>
    <lineage>
        <taxon>Eukaryota</taxon>
        <taxon>Viridiplantae</taxon>
        <taxon>Streptophyta</taxon>
        <taxon>Embryophyta</taxon>
        <taxon>Tracheophyta</taxon>
        <taxon>Spermatophyta</taxon>
        <taxon>Magnoliopsida</taxon>
        <taxon>eudicotyledons</taxon>
        <taxon>Gunneridae</taxon>
        <taxon>Pentapetalae</taxon>
        <taxon>rosids</taxon>
        <taxon>fabids</taxon>
        <taxon>Rosales</taxon>
        <taxon>Rhamnaceae</taxon>
        <taxon>Paliureae</taxon>
        <taxon>Ziziphus</taxon>
    </lineage>
</organism>
<gene>
    <name evidence="4" type="primary">LOC112491364</name>
</gene>
<evidence type="ECO:0000313" key="3">
    <source>
        <dbReference type="Proteomes" id="UP001652623"/>
    </source>
</evidence>
<proteinExistence type="inferred from homology"/>
<comment type="similarity">
    <text evidence="1">Belongs to the MLP family.</text>
</comment>
<name>A0ABM3IGS8_ZIZJJ</name>
<dbReference type="InterPro" id="IPR000916">
    <property type="entry name" value="Bet_v_I/MLP"/>
</dbReference>
<dbReference type="RefSeq" id="XP_048328035.1">
    <property type="nucleotide sequence ID" value="XM_048472078.2"/>
</dbReference>
<dbReference type="PANTHER" id="PTHR31338:SF16">
    <property type="entry name" value="POLYKETIDE CYCLASE_DEHYDRASE AND LIPID TRANSPORT SUPERFAMILY PROTEIN"/>
    <property type="match status" value="1"/>
</dbReference>
<feature type="domain" description="Bet v I/Major latex protein" evidence="2">
    <location>
        <begin position="2"/>
        <end position="153"/>
    </location>
</feature>
<dbReference type="Gene3D" id="3.30.530.20">
    <property type="match status" value="1"/>
</dbReference>
<dbReference type="SUPFAM" id="SSF55961">
    <property type="entry name" value="Bet v1-like"/>
    <property type="match status" value="1"/>
</dbReference>
<dbReference type="InterPro" id="IPR052006">
    <property type="entry name" value="MLP-like"/>
</dbReference>
<dbReference type="PANTHER" id="PTHR31338">
    <property type="entry name" value="POLYKETIDE CYCLASE/DEHYDRASE AND LIPID TRANSPORT SUPERFAMILY PROTEIN"/>
    <property type="match status" value="1"/>
</dbReference>
<evidence type="ECO:0000259" key="2">
    <source>
        <dbReference type="SMART" id="SM01037"/>
    </source>
</evidence>
<evidence type="ECO:0000256" key="1">
    <source>
        <dbReference type="ARBA" id="ARBA00038242"/>
    </source>
</evidence>
<dbReference type="CDD" id="cd07816">
    <property type="entry name" value="Bet_v1-like"/>
    <property type="match status" value="1"/>
</dbReference>
<dbReference type="GeneID" id="112491364"/>
<dbReference type="InterPro" id="IPR023393">
    <property type="entry name" value="START-like_dom_sf"/>
</dbReference>